<dbReference type="InterPro" id="IPR036318">
    <property type="entry name" value="FAD-bd_PCMH-like_sf"/>
</dbReference>
<dbReference type="PANTHER" id="PTHR43762:SF1">
    <property type="entry name" value="D-ARABINONO-1,4-LACTONE OXIDASE"/>
    <property type="match status" value="1"/>
</dbReference>
<proteinExistence type="predicted"/>
<dbReference type="PANTHER" id="PTHR43762">
    <property type="entry name" value="L-GULONOLACTONE OXIDASE"/>
    <property type="match status" value="1"/>
</dbReference>
<dbReference type="InterPro" id="IPR016169">
    <property type="entry name" value="FAD-bd_PCMH_sub2"/>
</dbReference>
<dbReference type="GO" id="GO:0071949">
    <property type="term" value="F:FAD binding"/>
    <property type="evidence" value="ECO:0007669"/>
    <property type="project" value="InterPro"/>
</dbReference>
<dbReference type="InterPro" id="IPR006094">
    <property type="entry name" value="Oxid_FAD_bind_N"/>
</dbReference>
<dbReference type="EMBL" id="BMTL01000054">
    <property type="protein sequence ID" value="GGS28155.1"/>
    <property type="molecule type" value="Genomic_DNA"/>
</dbReference>
<evidence type="ECO:0000259" key="1">
    <source>
        <dbReference type="PROSITE" id="PS51387"/>
    </source>
</evidence>
<dbReference type="Pfam" id="PF01565">
    <property type="entry name" value="FAD_binding_4"/>
    <property type="match status" value="1"/>
</dbReference>
<sequence>MPDTQTTVASWSHLLPARTRLVAYDRATTAALDQLAGPVIFRGAGRSFGDCAYISNGTTLTSGELRGILDFDRAHGVIACASGTSLLALHLAVSGSGWALPVYGGTRWATVGGAIGNDIHGKNHIHQGSFGRHVLDLTLLTADGSLVTASPASEPDLFAATIGGIGLTGLIISARLRLVPAVSDTVRVRAVPFPPATGLGRLLAQADSDYQFGWLRHPCRQVRGLHYRAEHVSAHEPREEDPRRRGTLRLNLARPVLLGGLDRLRGLAHRRLDRTMHVADLNYWGDRFEFRSNLFGRRGFHEYQFTVADDVFDDAVRTLGGMLERTGLHSYFTVAKRLGGHRSPGLLSFPRQGCTLSTQIPDGPGVLGVLRSFTDVVISLGGRVYLAKDSCATKEQLERMYPEIGRWREIALRYDPKGLIQSDLARRLDLKPW</sequence>
<dbReference type="InterPro" id="IPR016166">
    <property type="entry name" value="FAD-bd_PCMH"/>
</dbReference>
<accession>A0A918GBF8</accession>
<keyword evidence="3" id="KW-1185">Reference proteome</keyword>
<dbReference type="Gene3D" id="3.30.465.10">
    <property type="match status" value="1"/>
</dbReference>
<reference evidence="2" key="1">
    <citation type="journal article" date="2014" name="Int. J. Syst. Evol. Microbiol.">
        <title>Complete genome sequence of Corynebacterium casei LMG S-19264T (=DSM 44701T), isolated from a smear-ripened cheese.</title>
        <authorList>
            <consortium name="US DOE Joint Genome Institute (JGI-PGF)"/>
            <person name="Walter F."/>
            <person name="Albersmeier A."/>
            <person name="Kalinowski J."/>
            <person name="Ruckert C."/>
        </authorList>
    </citation>
    <scope>NUCLEOTIDE SEQUENCE</scope>
    <source>
        <strain evidence="2">JCM 4386</strain>
    </source>
</reference>
<dbReference type="PROSITE" id="PS51387">
    <property type="entry name" value="FAD_PCMH"/>
    <property type="match status" value="1"/>
</dbReference>
<name>A0A918GBF8_9ACTN</name>
<comment type="caution">
    <text evidence="2">The sequence shown here is derived from an EMBL/GenBank/DDBJ whole genome shotgun (WGS) entry which is preliminary data.</text>
</comment>
<dbReference type="SUPFAM" id="SSF56176">
    <property type="entry name" value="FAD-binding/transporter-associated domain-like"/>
    <property type="match status" value="1"/>
</dbReference>
<reference evidence="2" key="2">
    <citation type="submission" date="2020-09" db="EMBL/GenBank/DDBJ databases">
        <authorList>
            <person name="Sun Q."/>
            <person name="Ohkuma M."/>
        </authorList>
    </citation>
    <scope>NUCLEOTIDE SEQUENCE</scope>
    <source>
        <strain evidence="2">JCM 4386</strain>
    </source>
</reference>
<evidence type="ECO:0000313" key="2">
    <source>
        <dbReference type="EMBL" id="GGS28155.1"/>
    </source>
</evidence>
<evidence type="ECO:0000313" key="3">
    <source>
        <dbReference type="Proteomes" id="UP000606194"/>
    </source>
</evidence>
<dbReference type="AlphaFoldDB" id="A0A918GBF8"/>
<dbReference type="InterPro" id="IPR010031">
    <property type="entry name" value="FAD_lactone_oxidase-like"/>
</dbReference>
<dbReference type="GO" id="GO:0016899">
    <property type="term" value="F:oxidoreductase activity, acting on the CH-OH group of donors, oxygen as acceptor"/>
    <property type="evidence" value="ECO:0007669"/>
    <property type="project" value="InterPro"/>
</dbReference>
<gene>
    <name evidence="2" type="ORF">GCM10010269_78500</name>
</gene>
<feature type="domain" description="FAD-binding PCMH-type" evidence="1">
    <location>
        <begin position="14"/>
        <end position="181"/>
    </location>
</feature>
<protein>
    <submittedName>
        <fullName evidence="2">FAD-linked oxidase</fullName>
    </submittedName>
</protein>
<dbReference type="Proteomes" id="UP000606194">
    <property type="component" value="Unassembled WGS sequence"/>
</dbReference>
<organism evidence="2 3">
    <name type="scientific">Streptomyces humidus</name>
    <dbReference type="NCBI Taxonomy" id="52259"/>
    <lineage>
        <taxon>Bacteria</taxon>
        <taxon>Bacillati</taxon>
        <taxon>Actinomycetota</taxon>
        <taxon>Actinomycetes</taxon>
        <taxon>Kitasatosporales</taxon>
        <taxon>Streptomycetaceae</taxon>
        <taxon>Streptomyces</taxon>
    </lineage>
</organism>
<dbReference type="RefSeq" id="WP_190154090.1">
    <property type="nucleotide sequence ID" value="NZ_BMTL01000054.1"/>
</dbReference>